<reference evidence="2" key="1">
    <citation type="submission" date="2018-11" db="EMBL/GenBank/DDBJ databases">
        <title>Proposal to divide the Flavobacteriaceae and reorganize its genera based on Amino Acid Identity values calculated from whole genome sequences.</title>
        <authorList>
            <person name="Nicholson A.C."/>
            <person name="Gulvik C.A."/>
            <person name="Whitney A.M."/>
            <person name="Humrighouse B.W."/>
            <person name="Bell M."/>
            <person name="Holmes B."/>
            <person name="Steigerwalt A.G."/>
            <person name="Villarma A."/>
            <person name="Sheth M."/>
            <person name="Batra D."/>
            <person name="Pryor J."/>
            <person name="Bernardet J.-F."/>
            <person name="Hugo C."/>
            <person name="Kampfer P."/>
            <person name="Newman J."/>
            <person name="McQuiston J.R."/>
        </authorList>
    </citation>
    <scope>NUCLEOTIDE SEQUENCE [LARGE SCALE GENOMIC DNA]</scope>
    <source>
        <strain evidence="2">G0188</strain>
    </source>
</reference>
<evidence type="ECO:0000313" key="1">
    <source>
        <dbReference type="EMBL" id="AZA48394.1"/>
    </source>
</evidence>
<sequence length="431" mass="51199">MATTTIITNVLKMIDNTKFLLDNRPIIERLYCHPDFIVCKPQNNRYFSLSHKRYGVKLRLDFRTIMLKGAVIGYRHVEINISPHYHKNNYQHNGDDFTPLQAIKSIKDVLCYLNIKESEYSYLKVVNLEFGVNIILHDDIKNIMNGLYYHNKDQFIIPDERYIYSKRSDTTKYKQIKVYAKGIQFATNPGYRIDPNTLRFEVKSKESKYIRTQKIYTALDLLNVFKYEKFADTLLLEWERVLVINLISKTRKEHNSEYWSNLITNEKRNIFRDNKIKYYDGLIRHDNIHLQVKLKLIDKIYQLLNNAISTQKTTINPGFLINDTTSTKEINVENAYLHRCIITGIDISSQKKGSKFLRETTLRDIKINDSDLFQELSSRYLTDHGKQQSDERKIYLICKNIRDVDSNKRNCRKSFEKRNYNANQLQFCFRT</sequence>
<dbReference type="Proteomes" id="UP000273270">
    <property type="component" value="Chromosome"/>
</dbReference>
<gene>
    <name evidence="1" type="ORF">EG346_09435</name>
</gene>
<keyword evidence="2" id="KW-1185">Reference proteome</keyword>
<dbReference type="AlphaFoldDB" id="A0A3G6LYH3"/>
<dbReference type="KEGG" id="ccau:EG346_09435"/>
<organism evidence="1 2">
    <name type="scientific">Chryseobacterium carnipullorum</name>
    <dbReference type="NCBI Taxonomy" id="1124835"/>
    <lineage>
        <taxon>Bacteria</taxon>
        <taxon>Pseudomonadati</taxon>
        <taxon>Bacteroidota</taxon>
        <taxon>Flavobacteriia</taxon>
        <taxon>Flavobacteriales</taxon>
        <taxon>Weeksellaceae</taxon>
        <taxon>Chryseobacterium group</taxon>
        <taxon>Chryseobacterium</taxon>
    </lineage>
</organism>
<accession>A0A3G6LYH3</accession>
<protein>
    <submittedName>
        <fullName evidence="1">Uncharacterized protein</fullName>
    </submittedName>
</protein>
<proteinExistence type="predicted"/>
<name>A0A3G6LYH3_CHRCU</name>
<dbReference type="EMBL" id="CP033920">
    <property type="protein sequence ID" value="AZA48394.1"/>
    <property type="molecule type" value="Genomic_DNA"/>
</dbReference>
<evidence type="ECO:0000313" key="2">
    <source>
        <dbReference type="Proteomes" id="UP000273270"/>
    </source>
</evidence>